<dbReference type="InterPro" id="IPR029155">
    <property type="entry name" value="SIPAR"/>
</dbReference>
<dbReference type="Pfam" id="PF12796">
    <property type="entry name" value="Ank_2"/>
    <property type="match status" value="1"/>
</dbReference>
<evidence type="ECO:0000313" key="5">
    <source>
        <dbReference type="EMBL" id="CAF2008235.1"/>
    </source>
</evidence>
<dbReference type="PROSITE" id="PS50297">
    <property type="entry name" value="ANK_REP_REGION"/>
    <property type="match status" value="1"/>
</dbReference>
<dbReference type="Gene3D" id="1.25.40.20">
    <property type="entry name" value="Ankyrin repeat-containing domain"/>
    <property type="match status" value="1"/>
</dbReference>
<name>A0A816MMU3_9BILA</name>
<evidence type="ECO:0000259" key="4">
    <source>
        <dbReference type="Pfam" id="PF15487"/>
    </source>
</evidence>
<dbReference type="AlphaFoldDB" id="A0A816MMU3"/>
<dbReference type="SUPFAM" id="SSF48403">
    <property type="entry name" value="Ankyrin repeat"/>
    <property type="match status" value="1"/>
</dbReference>
<evidence type="ECO:0000256" key="3">
    <source>
        <dbReference type="PROSITE-ProRule" id="PRU00023"/>
    </source>
</evidence>
<dbReference type="SMART" id="SM00248">
    <property type="entry name" value="ANK"/>
    <property type="match status" value="4"/>
</dbReference>
<dbReference type="Proteomes" id="UP000663824">
    <property type="component" value="Unassembled WGS sequence"/>
</dbReference>
<dbReference type="InterPro" id="IPR036770">
    <property type="entry name" value="Ankyrin_rpt-contain_sf"/>
</dbReference>
<sequence length="401" mass="46884">MSRSIRDLRELICLSRFGFRSDENGLDNNHDNHTTNTNNNQSNNSILFYFDSSILNNWLEVTSSRLEKLRSLPTITLINFIYFWLTQLDKEHKQSLFQMEFELFIEHLLLAFTPNDIDSLQINQFARNILHDIDKQIGIYSIENDYNFIYHIDIFNRYKRDDQYRTLLADLPNELIININNSLHLQWMLAIRAFGLLSICTAAVEFFEKIQKTLEKNSTTGELYSSQINDGPLFNNQSDQCKNRILTALRKDYIDVIQYFIKTNQITGESIDEQNRNILFHALPIGNISTIEHLLKSNLKNFDINSVTQSGNSLLHLCISLQRLDIMELLIKYYPNIDLNQRNQQDAAPIHLAIIYNDLDIIRCLIRSGVNTKLTMKAKTCSQLSIEFNHERLIEFFCEPV</sequence>
<protein>
    <recommendedName>
        <fullName evidence="4">SIPAR domain-containing protein</fullName>
    </recommendedName>
</protein>
<keyword evidence="2 3" id="KW-0040">ANK repeat</keyword>
<keyword evidence="1" id="KW-0677">Repeat</keyword>
<dbReference type="EMBL" id="CAJNRE010003182">
    <property type="protein sequence ID" value="CAF2008235.1"/>
    <property type="molecule type" value="Genomic_DNA"/>
</dbReference>
<feature type="domain" description="SIPAR" evidence="4">
    <location>
        <begin position="44"/>
        <end position="196"/>
    </location>
</feature>
<evidence type="ECO:0000313" key="6">
    <source>
        <dbReference type="Proteomes" id="UP000663824"/>
    </source>
</evidence>
<comment type="caution">
    <text evidence="5">The sequence shown here is derived from an EMBL/GenBank/DDBJ whole genome shotgun (WGS) entry which is preliminary data.</text>
</comment>
<dbReference type="PANTHER" id="PTHR24198:SF165">
    <property type="entry name" value="ANKYRIN REPEAT-CONTAINING PROTEIN-RELATED"/>
    <property type="match status" value="1"/>
</dbReference>
<gene>
    <name evidence="5" type="ORF">MBJ925_LOCUS8567</name>
</gene>
<organism evidence="5 6">
    <name type="scientific">Rotaria magnacalcarata</name>
    <dbReference type="NCBI Taxonomy" id="392030"/>
    <lineage>
        <taxon>Eukaryota</taxon>
        <taxon>Metazoa</taxon>
        <taxon>Spiralia</taxon>
        <taxon>Gnathifera</taxon>
        <taxon>Rotifera</taxon>
        <taxon>Eurotatoria</taxon>
        <taxon>Bdelloidea</taxon>
        <taxon>Philodinida</taxon>
        <taxon>Philodinidae</taxon>
        <taxon>Rotaria</taxon>
    </lineage>
</organism>
<feature type="repeat" description="ANK" evidence="3">
    <location>
        <begin position="345"/>
        <end position="377"/>
    </location>
</feature>
<evidence type="ECO:0000256" key="2">
    <source>
        <dbReference type="ARBA" id="ARBA00023043"/>
    </source>
</evidence>
<dbReference type="PANTHER" id="PTHR24198">
    <property type="entry name" value="ANKYRIN REPEAT AND PROTEIN KINASE DOMAIN-CONTAINING PROTEIN"/>
    <property type="match status" value="1"/>
</dbReference>
<reference evidence="5" key="1">
    <citation type="submission" date="2021-02" db="EMBL/GenBank/DDBJ databases">
        <authorList>
            <person name="Nowell W R."/>
        </authorList>
    </citation>
    <scope>NUCLEOTIDE SEQUENCE</scope>
</reference>
<proteinExistence type="predicted"/>
<accession>A0A816MMU3</accession>
<dbReference type="InterPro" id="IPR002110">
    <property type="entry name" value="Ankyrin_rpt"/>
</dbReference>
<evidence type="ECO:0000256" key="1">
    <source>
        <dbReference type="ARBA" id="ARBA00022737"/>
    </source>
</evidence>
<dbReference type="PROSITE" id="PS50088">
    <property type="entry name" value="ANK_REPEAT"/>
    <property type="match status" value="1"/>
</dbReference>
<dbReference type="Pfam" id="PF15487">
    <property type="entry name" value="FAM220"/>
    <property type="match status" value="1"/>
</dbReference>